<comment type="caution">
    <text evidence="1">The sequence shown here is derived from an EMBL/GenBank/DDBJ whole genome shotgun (WGS) entry which is preliminary data.</text>
</comment>
<name>A0A645HA70_9ZZZZ</name>
<gene>
    <name evidence="1" type="ORF">SDC9_183421</name>
</gene>
<accession>A0A645HA70</accession>
<protein>
    <recommendedName>
        <fullName evidence="2">TonB-dependent receptor SusC</fullName>
    </recommendedName>
</protein>
<proteinExistence type="predicted"/>
<dbReference type="EMBL" id="VSSQ01089777">
    <property type="protein sequence ID" value="MPN35918.1"/>
    <property type="molecule type" value="Genomic_DNA"/>
</dbReference>
<dbReference type="AlphaFoldDB" id="A0A645HA70"/>
<sequence length="96" mass="10670">MSNGSTMVQSQNVEKGDFVKLRNLSFGYNLSEKIAKKIGVSKLRIYFQAFNLYTFTKYTGADPEISSNGDANITPGVDRNSVPQARTYSFGINLTF</sequence>
<reference evidence="1" key="1">
    <citation type="submission" date="2019-08" db="EMBL/GenBank/DDBJ databases">
        <authorList>
            <person name="Kucharzyk K."/>
            <person name="Murdoch R.W."/>
            <person name="Higgins S."/>
            <person name="Loffler F."/>
        </authorList>
    </citation>
    <scope>NUCLEOTIDE SEQUENCE</scope>
</reference>
<evidence type="ECO:0000313" key="1">
    <source>
        <dbReference type="EMBL" id="MPN35918.1"/>
    </source>
</evidence>
<evidence type="ECO:0008006" key="2">
    <source>
        <dbReference type="Google" id="ProtNLM"/>
    </source>
</evidence>
<organism evidence="1">
    <name type="scientific">bioreactor metagenome</name>
    <dbReference type="NCBI Taxonomy" id="1076179"/>
    <lineage>
        <taxon>unclassified sequences</taxon>
        <taxon>metagenomes</taxon>
        <taxon>ecological metagenomes</taxon>
    </lineage>
</organism>